<dbReference type="GO" id="GO:0032007">
    <property type="term" value="P:negative regulation of TOR signaling"/>
    <property type="evidence" value="ECO:0007669"/>
    <property type="project" value="TreeGrafter"/>
</dbReference>
<dbReference type="OrthoDB" id="6022054at2759"/>
<feature type="region of interest" description="Disordered" evidence="2">
    <location>
        <begin position="900"/>
        <end position="950"/>
    </location>
</feature>
<proteinExistence type="predicted"/>
<evidence type="ECO:0000313" key="3">
    <source>
        <dbReference type="EMBL" id="KAF9739693.1"/>
    </source>
</evidence>
<dbReference type="Pfam" id="PF04388">
    <property type="entry name" value="Hamartin"/>
    <property type="match status" value="1"/>
</dbReference>
<dbReference type="InterPro" id="IPR007483">
    <property type="entry name" value="Hamartin"/>
</dbReference>
<dbReference type="EMBL" id="WJXW01000002">
    <property type="protein sequence ID" value="KAF9739693.1"/>
    <property type="molecule type" value="Genomic_DNA"/>
</dbReference>
<feature type="compositionally biased region" description="Polar residues" evidence="2">
    <location>
        <begin position="900"/>
        <end position="925"/>
    </location>
</feature>
<name>A0A9P6GR33_9PLEO</name>
<dbReference type="AlphaFoldDB" id="A0A9P6GR33"/>
<feature type="region of interest" description="Disordered" evidence="2">
    <location>
        <begin position="517"/>
        <end position="539"/>
    </location>
</feature>
<evidence type="ECO:0000256" key="1">
    <source>
        <dbReference type="SAM" id="Coils"/>
    </source>
</evidence>
<comment type="caution">
    <text evidence="3">The sequence shown here is derived from an EMBL/GenBank/DDBJ whole genome shotgun (WGS) entry which is preliminary data.</text>
</comment>
<accession>A0A9P6GR33</accession>
<feature type="region of interest" description="Disordered" evidence="2">
    <location>
        <begin position="298"/>
        <end position="328"/>
    </location>
</feature>
<feature type="compositionally biased region" description="Acidic residues" evidence="2">
    <location>
        <begin position="299"/>
        <end position="315"/>
    </location>
</feature>
<reference evidence="3" key="1">
    <citation type="journal article" date="2020" name="Mol. Plant Microbe Interact.">
        <title>Genome Sequence of the Biocontrol Agent Coniothyrium minitans strain Conio (IMI 134523).</title>
        <authorList>
            <person name="Patel D."/>
            <person name="Shittu T.A."/>
            <person name="Baroncelli R."/>
            <person name="Muthumeenakshi S."/>
            <person name="Osborne T.H."/>
            <person name="Janganan T.K."/>
            <person name="Sreenivasaprasad S."/>
        </authorList>
    </citation>
    <scope>NUCLEOTIDE SEQUENCE</scope>
    <source>
        <strain evidence="3">Conio</strain>
    </source>
</reference>
<evidence type="ECO:0000313" key="4">
    <source>
        <dbReference type="Proteomes" id="UP000756921"/>
    </source>
</evidence>
<dbReference type="PANTHER" id="PTHR15154">
    <property type="entry name" value="HAMARTIN"/>
    <property type="match status" value="1"/>
</dbReference>
<feature type="coiled-coil region" evidence="1">
    <location>
        <begin position="619"/>
        <end position="646"/>
    </location>
</feature>
<feature type="coiled-coil region" evidence="1">
    <location>
        <begin position="686"/>
        <end position="853"/>
    </location>
</feature>
<organism evidence="3 4">
    <name type="scientific">Paraphaeosphaeria minitans</name>
    <dbReference type="NCBI Taxonomy" id="565426"/>
    <lineage>
        <taxon>Eukaryota</taxon>
        <taxon>Fungi</taxon>
        <taxon>Dikarya</taxon>
        <taxon>Ascomycota</taxon>
        <taxon>Pezizomycotina</taxon>
        <taxon>Dothideomycetes</taxon>
        <taxon>Pleosporomycetidae</taxon>
        <taxon>Pleosporales</taxon>
        <taxon>Massarineae</taxon>
        <taxon>Didymosphaeriaceae</taxon>
        <taxon>Paraphaeosphaeria</taxon>
    </lineage>
</organism>
<dbReference type="GO" id="GO:0051726">
    <property type="term" value="P:regulation of cell cycle"/>
    <property type="evidence" value="ECO:0007669"/>
    <property type="project" value="TreeGrafter"/>
</dbReference>
<keyword evidence="4" id="KW-1185">Reference proteome</keyword>
<feature type="region of interest" description="Disordered" evidence="2">
    <location>
        <begin position="964"/>
        <end position="1042"/>
    </location>
</feature>
<dbReference type="GO" id="GO:0033596">
    <property type="term" value="C:TSC1-TSC2 complex"/>
    <property type="evidence" value="ECO:0007669"/>
    <property type="project" value="TreeGrafter"/>
</dbReference>
<feature type="region of interest" description="Disordered" evidence="2">
    <location>
        <begin position="431"/>
        <end position="463"/>
    </location>
</feature>
<feature type="compositionally biased region" description="Basic and acidic residues" evidence="2">
    <location>
        <begin position="1017"/>
        <end position="1032"/>
    </location>
</feature>
<dbReference type="PANTHER" id="PTHR15154:SF2">
    <property type="entry name" value="HAMARTIN"/>
    <property type="match status" value="1"/>
</dbReference>
<protein>
    <recommendedName>
        <fullName evidence="5">Hamartin</fullName>
    </recommendedName>
</protein>
<evidence type="ECO:0000256" key="2">
    <source>
        <dbReference type="SAM" id="MobiDB-lite"/>
    </source>
</evidence>
<sequence length="1042" mass="118125">MRETLKALNTTLAGPAFQYPLPEELRDTIDRFLEKYDAIDDADSQRFHDDLLSLYNKHVAANPDNLGPFLSVLRAVRPALTGEARLREWWDLVLRPTIDSVGRKRREAEDAKELLLSFLIHEADDDKDRDKDKDDARLSDLFLRKTLDVYLARTKVPSETEHIASPEDDYVSNEVESVLVTFGRKQPKELLLAVDELFVQKRHRIQALVLLNAFVRLQTPHLHVVLETQLIQNLERCLLIDTSSSVVGQALVVLIMFLPHITSALTSDHHLPRLFLIYSRLICWDKFGNPGGIASSDSVLEDGVSDSSDDEEPDPSWEQLQHAPDHGESTPPTALLHYFTFLYGLFPLNFMSFIRKPRKLLKSMNFPGADDFDLDPDLLHSRTEPYRRVHLMHPNMFSITIEDELTENRWLDSDPADVVIECMELCVAVSTTLDDPGPPPTSKLPDLPDLPIPDSGFALDDGETANDATVSWRNTQPKMVASSATSQPDLTEAPELPEYAKSVAPASPLLQCKDVIKSPTLPPANETPRKQSFLSAPSAAPQRLTLQTANASNFAQIISTPGSPTHPDFQNLSMAALQREIMLLRNDLNFERYLKAQHSAHIGQMQRKHIKEATAEADTQNLINTNKTLKAKLAKMNEQYTQLKKETLTRRNQTQNWERELTGKVKLYREESKSRQGEEETLRFELKKVQTNFEHLKKIVENAEAKELRAKQRTQALEFELQDYAHMRQELDAAQDKISEFESQEKELHLLIQQRNELRNDLELTHMRLNSRELERDRAVKAYERRIMELESRLQSAEKSAIKPGQLSPSMQQMVDSVIAQNNSKMANMKKMYQRLQEQKMELEMEYHELRGEHRALIGRLQNVEMTEPNDAERDALSRDFSARSNGMYDHRLLPPLTGDTSLNYDGYGQQLSPTSPVSPTSGASPRQPRLDSLARPQHSYGPDFSGPYEQSLNALFENQNPQTLAHQSSVKSEHSAETSSSKGDKRANSAVKASMAHSSQDITLTFLGGAQNYSSKKKETKDPKKTAEKKAGGFRGLRNIV</sequence>
<feature type="compositionally biased region" description="Basic and acidic residues" evidence="2">
    <location>
        <begin position="972"/>
        <end position="988"/>
    </location>
</feature>
<dbReference type="Proteomes" id="UP000756921">
    <property type="component" value="Unassembled WGS sequence"/>
</dbReference>
<evidence type="ECO:0008006" key="5">
    <source>
        <dbReference type="Google" id="ProtNLM"/>
    </source>
</evidence>
<gene>
    <name evidence="3" type="ORF">PMIN01_02327</name>
</gene>
<feature type="compositionally biased region" description="Low complexity" evidence="2">
    <location>
        <begin position="444"/>
        <end position="454"/>
    </location>
</feature>
<keyword evidence="1" id="KW-0175">Coiled coil</keyword>